<dbReference type="RefSeq" id="WP_055150412.1">
    <property type="nucleotide sequence ID" value="NZ_CYZU01000002.1"/>
</dbReference>
<protein>
    <submittedName>
        <fullName evidence="2">6-aminohexanoate-dimer hydrolase</fullName>
        <ecNumber evidence="2">3.5.1.46</ecNumber>
    </submittedName>
</protein>
<dbReference type="Pfam" id="PF00144">
    <property type="entry name" value="Beta-lactamase"/>
    <property type="match status" value="1"/>
</dbReference>
<gene>
    <name evidence="2" type="primary">nylB</name>
    <name evidence="2" type="ORF">ERS852491_00376</name>
</gene>
<dbReference type="InterPro" id="IPR001466">
    <property type="entry name" value="Beta-lactam-related"/>
</dbReference>
<evidence type="ECO:0000259" key="1">
    <source>
        <dbReference type="Pfam" id="PF00144"/>
    </source>
</evidence>
<name>A0A173ZD16_9FIRM</name>
<dbReference type="STRING" id="39482.ERS852491_00376"/>
<proteinExistence type="predicted"/>
<dbReference type="InterPro" id="IPR012338">
    <property type="entry name" value="Beta-lactam/transpept-like"/>
</dbReference>
<dbReference type="PANTHER" id="PTHR43283">
    <property type="entry name" value="BETA-LACTAMASE-RELATED"/>
    <property type="match status" value="1"/>
</dbReference>
<dbReference type="AlphaFoldDB" id="A0A173ZD16"/>
<dbReference type="Proteomes" id="UP000095544">
    <property type="component" value="Unassembled WGS sequence"/>
</dbReference>
<dbReference type="EC" id="3.5.1.46" evidence="2"/>
<dbReference type="GO" id="GO:0019875">
    <property type="term" value="F:6-aminohexanoate-dimer hydrolase activity"/>
    <property type="evidence" value="ECO:0007669"/>
    <property type="project" value="UniProtKB-EC"/>
</dbReference>
<evidence type="ECO:0000313" key="2">
    <source>
        <dbReference type="EMBL" id="CUN73366.1"/>
    </source>
</evidence>
<keyword evidence="2" id="KW-0378">Hydrolase</keyword>
<reference evidence="2 3" key="1">
    <citation type="submission" date="2015-09" db="EMBL/GenBank/DDBJ databases">
        <authorList>
            <consortium name="Pathogen Informatics"/>
        </authorList>
    </citation>
    <scope>NUCLEOTIDE SEQUENCE [LARGE SCALE GENOMIC DNA]</scope>
    <source>
        <strain evidence="2 3">2789STDY5834876</strain>
    </source>
</reference>
<dbReference type="EMBL" id="CYZU01000002">
    <property type="protein sequence ID" value="CUN73366.1"/>
    <property type="molecule type" value="Genomic_DNA"/>
</dbReference>
<accession>A0A173ZD16</accession>
<evidence type="ECO:0000313" key="3">
    <source>
        <dbReference type="Proteomes" id="UP000095544"/>
    </source>
</evidence>
<organism evidence="2 3">
    <name type="scientific">Faecalicatena contorta</name>
    <dbReference type="NCBI Taxonomy" id="39482"/>
    <lineage>
        <taxon>Bacteria</taxon>
        <taxon>Bacillati</taxon>
        <taxon>Bacillota</taxon>
        <taxon>Clostridia</taxon>
        <taxon>Lachnospirales</taxon>
        <taxon>Lachnospiraceae</taxon>
        <taxon>Faecalicatena</taxon>
    </lineage>
</organism>
<dbReference type="SUPFAM" id="SSF56601">
    <property type="entry name" value="beta-lactamase/transpeptidase-like"/>
    <property type="match status" value="1"/>
</dbReference>
<dbReference type="InterPro" id="IPR050789">
    <property type="entry name" value="Diverse_Enzym_Activities"/>
</dbReference>
<dbReference type="PANTHER" id="PTHR43283:SF7">
    <property type="entry name" value="BETA-LACTAMASE-RELATED DOMAIN-CONTAINING PROTEIN"/>
    <property type="match status" value="1"/>
</dbReference>
<dbReference type="Gene3D" id="3.40.710.10">
    <property type="entry name" value="DD-peptidase/beta-lactamase superfamily"/>
    <property type="match status" value="1"/>
</dbReference>
<feature type="domain" description="Beta-lactamase-related" evidence="1">
    <location>
        <begin position="21"/>
        <end position="311"/>
    </location>
</feature>
<sequence length="330" mass="36973">MNLERVAELEKTIKNEYSNTAGIVVLKEGQIRYENYFNGCTAQSRLHVYSVTKSIISILIGIAIEKGCIQSVSQKVLDFFPDYTVKKREKTIQNITLENLLTMTAPYKYRFAPYVKYFTSDDWVSFGLDYLGGRGNIGDFRYAPLIGPDILTGILMKTTGQTVLDFARENLFGPLGITVERSITFQSKEEQLAFNKATDISGWVSDPAGVNSAGWGLTLSPADMAKIGQLYLDRGIWAGKQIVSRAWVEESTKEHSRWKGENLPYGYLWWLVDEKGKGYAAMGDGGNVIYVNAEKKMVVAIASMFTPKAKDRIEFIKKDIEPIFGVESGE</sequence>
<dbReference type="OrthoDB" id="9773047at2"/>